<accession>A0A7X5N1J6</accession>
<keyword evidence="1" id="KW-0998">Cell outer membrane</keyword>
<comment type="similarity">
    <text evidence="1">Belongs to the TonB-dependent receptor family.</text>
</comment>
<name>A0A7X5N1J6_XANPE</name>
<comment type="subcellular location">
    <subcellularLocation>
        <location evidence="1">Cell outer membrane</location>
        <topology evidence="1">Multi-pass membrane protein</topology>
    </subcellularLocation>
</comment>
<keyword evidence="1" id="KW-0472">Membrane</keyword>
<gene>
    <name evidence="3" type="ORF">G3W61_26445</name>
</gene>
<dbReference type="PROSITE" id="PS52016">
    <property type="entry name" value="TONB_DEPENDENT_REC_3"/>
    <property type="match status" value="1"/>
</dbReference>
<dbReference type="Gene3D" id="2.170.130.10">
    <property type="entry name" value="TonB-dependent receptor, plug domain"/>
    <property type="match status" value="1"/>
</dbReference>
<keyword evidence="1" id="KW-0812">Transmembrane</keyword>
<dbReference type="SUPFAM" id="SSF56935">
    <property type="entry name" value="Porins"/>
    <property type="match status" value="1"/>
</dbReference>
<dbReference type="GO" id="GO:0015344">
    <property type="term" value="F:siderophore uptake transmembrane transporter activity"/>
    <property type="evidence" value="ECO:0007669"/>
    <property type="project" value="TreeGrafter"/>
</dbReference>
<feature type="compositionally biased region" description="Basic and acidic residues" evidence="2">
    <location>
        <begin position="154"/>
        <end position="163"/>
    </location>
</feature>
<dbReference type="InterPro" id="IPR037066">
    <property type="entry name" value="Plug_dom_sf"/>
</dbReference>
<keyword evidence="1" id="KW-1134">Transmembrane beta strand</keyword>
<feature type="non-terminal residue" evidence="3">
    <location>
        <position position="173"/>
    </location>
</feature>
<evidence type="ECO:0000313" key="3">
    <source>
        <dbReference type="EMBL" id="NEL79766.1"/>
    </source>
</evidence>
<dbReference type="PANTHER" id="PTHR30069:SF46">
    <property type="entry name" value="OAR PROTEIN"/>
    <property type="match status" value="1"/>
</dbReference>
<dbReference type="PANTHER" id="PTHR30069">
    <property type="entry name" value="TONB-DEPENDENT OUTER MEMBRANE RECEPTOR"/>
    <property type="match status" value="1"/>
</dbReference>
<feature type="non-terminal residue" evidence="3">
    <location>
        <position position="1"/>
    </location>
</feature>
<evidence type="ECO:0000313" key="4">
    <source>
        <dbReference type="Proteomes" id="UP000471082"/>
    </source>
</evidence>
<reference evidence="3 4" key="1">
    <citation type="submission" date="2019-11" db="EMBL/GenBank/DDBJ databases">
        <title>Genome-resolved metagenomics to study the prevalence of co-infection and intraspecific heterogeneity among plant pathogen metapopulations.</title>
        <authorList>
            <person name="Newberry E."/>
            <person name="Bhandari R."/>
            <person name="Kemble J."/>
            <person name="Sikora E."/>
            <person name="Potnis N."/>
        </authorList>
    </citation>
    <scope>NUCLEOTIDE SEQUENCE [LARGE SCALE GENOMIC DNA]</scope>
    <source>
        <strain evidence="3">Xp_Tom_Tuscaloosa_18b</strain>
    </source>
</reference>
<proteinExistence type="inferred from homology"/>
<keyword evidence="3" id="KW-0675">Receptor</keyword>
<dbReference type="GO" id="GO:0009279">
    <property type="term" value="C:cell outer membrane"/>
    <property type="evidence" value="ECO:0007669"/>
    <property type="project" value="UniProtKB-SubCell"/>
</dbReference>
<organism evidence="3 4">
    <name type="scientific">Xanthomonas perforans</name>
    <dbReference type="NCBI Taxonomy" id="442694"/>
    <lineage>
        <taxon>Bacteria</taxon>
        <taxon>Pseudomonadati</taxon>
        <taxon>Pseudomonadota</taxon>
        <taxon>Gammaproteobacteria</taxon>
        <taxon>Lysobacterales</taxon>
        <taxon>Lysobacteraceae</taxon>
        <taxon>Xanthomonas</taxon>
    </lineage>
</organism>
<comment type="caution">
    <text evidence="3">The sequence shown here is derived from an EMBL/GenBank/DDBJ whole genome shotgun (WGS) entry which is preliminary data.</text>
</comment>
<feature type="region of interest" description="Disordered" evidence="2">
    <location>
        <begin position="140"/>
        <end position="173"/>
    </location>
</feature>
<sequence length="173" mass="18203">GDATTLDAVQVTATTLQEVKTSEVGTNVSLKQISTVPQLTRNFLEFADTVPGMQFETNSNGNSQIRGGAQGSSAVNVYIDGVGQKSYLFGGVSGQEQSAGNPFPQLAIGEYKVITSNYKAEFDQVGSAAIVASTKSGGNEFHGEIFGRTSNTDFRARQPDERAGAPNSDGSKR</sequence>
<dbReference type="EMBL" id="JAAGYU010000934">
    <property type="protein sequence ID" value="NEL79766.1"/>
    <property type="molecule type" value="Genomic_DNA"/>
</dbReference>
<keyword evidence="1" id="KW-0813">Transport</keyword>
<dbReference type="AlphaFoldDB" id="A0A7X5N1J6"/>
<dbReference type="GO" id="GO:0044718">
    <property type="term" value="P:siderophore transmembrane transport"/>
    <property type="evidence" value="ECO:0007669"/>
    <property type="project" value="TreeGrafter"/>
</dbReference>
<protein>
    <submittedName>
        <fullName evidence="3">TonB-dependent receptor plug domain-containing protein</fullName>
    </submittedName>
</protein>
<evidence type="ECO:0000256" key="1">
    <source>
        <dbReference type="PROSITE-ProRule" id="PRU01360"/>
    </source>
</evidence>
<dbReference type="InterPro" id="IPR039426">
    <property type="entry name" value="TonB-dep_rcpt-like"/>
</dbReference>
<dbReference type="Proteomes" id="UP000471082">
    <property type="component" value="Unassembled WGS sequence"/>
</dbReference>
<evidence type="ECO:0000256" key="2">
    <source>
        <dbReference type="SAM" id="MobiDB-lite"/>
    </source>
</evidence>